<dbReference type="PANTHER" id="PTHR10166">
    <property type="entry name" value="VOLTAGE-DEPENDENT CALCIUM CHANNEL SUBUNIT ALPHA-2/DELTA-RELATED"/>
    <property type="match status" value="1"/>
</dbReference>
<dbReference type="Proteomes" id="UP001497525">
    <property type="component" value="Unassembled WGS sequence"/>
</dbReference>
<dbReference type="FunFam" id="3.30.450.20:FF:000024">
    <property type="entry name" value="VWFA and cache domain-containing protein 1"/>
    <property type="match status" value="1"/>
</dbReference>
<feature type="compositionally biased region" description="Basic and acidic residues" evidence="1">
    <location>
        <begin position="549"/>
        <end position="562"/>
    </location>
</feature>
<evidence type="ECO:0000256" key="2">
    <source>
        <dbReference type="SAM" id="Phobius"/>
    </source>
</evidence>
<feature type="region of interest" description="Disordered" evidence="1">
    <location>
        <begin position="1699"/>
        <end position="1727"/>
    </location>
</feature>
<feature type="region of interest" description="Disordered" evidence="1">
    <location>
        <begin position="538"/>
        <end position="563"/>
    </location>
</feature>
<name>A0AAV2TE61_CALDB</name>
<feature type="signal peptide" evidence="3">
    <location>
        <begin position="1"/>
        <end position="24"/>
    </location>
</feature>
<feature type="region of interest" description="Disordered" evidence="1">
    <location>
        <begin position="1768"/>
        <end position="1822"/>
    </location>
</feature>
<dbReference type="GO" id="GO:0005891">
    <property type="term" value="C:voltage-gated calcium channel complex"/>
    <property type="evidence" value="ECO:0007669"/>
    <property type="project" value="TreeGrafter"/>
</dbReference>
<dbReference type="EMBL" id="CAXLJL010000223">
    <property type="protein sequence ID" value="CAL5134685.1"/>
    <property type="molecule type" value="Genomic_DNA"/>
</dbReference>
<feature type="compositionally biased region" description="Polar residues" evidence="1">
    <location>
        <begin position="1785"/>
        <end position="1806"/>
    </location>
</feature>
<feature type="region of interest" description="Disordered" evidence="1">
    <location>
        <begin position="1843"/>
        <end position="1866"/>
    </location>
</feature>
<proteinExistence type="predicted"/>
<reference evidence="4" key="1">
    <citation type="submission" date="2024-06" db="EMBL/GenBank/DDBJ databases">
        <authorList>
            <person name="Liu X."/>
            <person name="Lenzi L."/>
            <person name="Haldenby T S."/>
            <person name="Uol C."/>
        </authorList>
    </citation>
    <scope>NUCLEOTIDE SEQUENCE</scope>
</reference>
<evidence type="ECO:0000256" key="3">
    <source>
        <dbReference type="SAM" id="SignalP"/>
    </source>
</evidence>
<comment type="caution">
    <text evidence="4">The sequence shown here is derived from an EMBL/GenBank/DDBJ whole genome shotgun (WGS) entry which is preliminary data.</text>
</comment>
<dbReference type="InterPro" id="IPR029151">
    <property type="entry name" value="Sensor-like_sf"/>
</dbReference>
<feature type="compositionally biased region" description="Low complexity" evidence="1">
    <location>
        <begin position="1847"/>
        <end position="1856"/>
    </location>
</feature>
<protein>
    <recommendedName>
        <fullName evidence="6">VWFA and cache domain-containing protein 1</fullName>
    </recommendedName>
</protein>
<feature type="transmembrane region" description="Helical" evidence="2">
    <location>
        <begin position="1582"/>
        <end position="1603"/>
    </location>
</feature>
<feature type="compositionally biased region" description="Polar residues" evidence="1">
    <location>
        <begin position="1627"/>
        <end position="1639"/>
    </location>
</feature>
<evidence type="ECO:0000313" key="5">
    <source>
        <dbReference type="Proteomes" id="UP001497525"/>
    </source>
</evidence>
<dbReference type="PANTHER" id="PTHR10166:SF66">
    <property type="entry name" value="VWFA AND CACHE DOMAIN-CONTAINING PROTEIN CG16868"/>
    <property type="match status" value="1"/>
</dbReference>
<evidence type="ECO:0008006" key="6">
    <source>
        <dbReference type="Google" id="ProtNLM"/>
    </source>
</evidence>
<dbReference type="GO" id="GO:0005245">
    <property type="term" value="F:voltage-gated calcium channel activity"/>
    <property type="evidence" value="ECO:0007669"/>
    <property type="project" value="TreeGrafter"/>
</dbReference>
<dbReference type="InterPro" id="IPR051173">
    <property type="entry name" value="Ca_channel_alpha-2/delta"/>
</dbReference>
<evidence type="ECO:0000313" key="4">
    <source>
        <dbReference type="EMBL" id="CAL5134685.1"/>
    </source>
</evidence>
<sequence>MCTFFKMNANVFVLLAVSLHVQIAHIPGQAQTENPSVVDPPGHESVVRYVEVAERQLSRLARDEMGVMALQAAFDSMEYQDRPSVNGTALLNSLCSKFANRIRDYTHLVTSTHDLASRLYRAHKRSPMAPRFECCKLSERDLRYDPVYGCRVSRRKCCDLIPRNLSPTSFNPGHNLTERFQRQLEYWPNVKWFYFITSEGLHSEFPAHTFQGFGAPDWNSPSSFHSVARTQRNSLHQTSHYTLPNVYSCNTLHQLRHRDMFVRSVVPSPIWMMIVLDQGEASQTQLLLGQRVAQLLLSSLSEKDRVSVFFASDTIVYPSRSPLYSHPMNQTAKKTGEETDHSSQHGEFYDATEEAKLFLGTFITSARQPLPVKTNHSLALRAAFELLRRTVSPSSRDGLESKNVLLTYISRGYLSDISETATTLREVAYQEALLKNQVRISAYMTVEEKSATVLFEKTFMSELATRWDAYSPKDLGPLPPMMPGHFFAVNRTTDLSETIGIFYKLFLPTSGPFNSAQCNSHPHHDDNIPDDAAVVENKEQEFTNPPDPESLKKNSQCEDNHCESPVPPVQYSLPYHDVEGDDLVMSISQAFFDEGSFFGVMGIDLHLADILDDIVHFSDSASASGAGSSTVFLIHAPEGYTIMHPFISDLVLMPYLKNKPHLVDGSHTSSGWGYNRWRPYSGSQQTPEVISSDLSHGSSDHHLHSTMEFNSPHPYRTGKKDGDMSNRPVLHMDIGHFERLPGFHTKVRPLLLSQPTGEVALTVNATNNEMETYGIVGASGPCNTGHWEQQPEKRLFRVVYRWRRITNPPTPFVVVLRTVEPLCSRRRRLVELVPEFEFHYHRLDLLKHPQTCLYLRQLATFTFGTIYLAPRAFVHPFTRFSQTSAVETQDEVRHLMAYLLDHTVLISDPGLAKTTPSIRTHVAVVERIGKFWSHRSRTSEMRNFIIRRYVATDAGVMLIYPGTLMPSTFDPTSRMWYQRTLALPGRIVVTGPYLDEGGGGYIITLSRTIFEGNETGLHQPHVDHVGAVIGIDLTYRSLSLLLARWIPDCGSTLRTDHVLEKTTEGHQKHTLNSSAEAKIKDQVEQLEDDMLSKARVLIRRSIKTNPTKSAAVDSNVVQQRCMLVNDQGYLVAHPGFCELRQDGPVEHNHLDYHEPVVAASLLTQSEVVEKMVCVSYIHRSLQRYYSLNLSAAGVIESPTPGDQCVKYQFMVIPKTNLFIGVVREHQRLGCSPRTAFCPCSTKNRRCLNCGRIDQCECECPCECPLGSGIGLKFSNNVSSERGATASPLSNVKPVEREMTTNLSFEKSQRSAHKVLANSSSLKSTSSSEGSYLFLPGSTRETYNPFVPTDYPPCPKLLDLELHHPVPAASLAASFSVFMGFKHAPAICLPNGAEYANDLQLEPSTLSEDSSPHVWPQTVDDPAVCTGRNQLYCSAAVNCEWCFLKPSGHQPLLKPFCAPMATCYNGVFGSRSPYFDDTLRAQRLPKPSGLGPDTWTPNWFGNPDRFTVRPDARRPFPVRLPAIGDPATPQDEYTYRLIELMVRRSKLSNPNIPAVSAEEHSAYLTQRADNRGDSFAHLITNPIGLITGVTVSTILIVALFMYFARHRLQMCYNRTATSATPLFRETNGHSPTASQHTSCETNEKFNPPDPPNDDDINFGGSGGPQSPPSVGGCDAFVSVVNPILADPEDHSDLDSVIKAYKRNGPKSGSSSSSAVTRARLPPYQRERHWPQYPYPEKVHLLTKEEDAKPISPTNETPLSQSQILVVGVPPNPYHLIPSESEEDSRSSNPAARTVIKSSNVSNLARSSASEHDSAVGSDCTTAASATSSSVSRFRICKIKQTGLEESSSDYPKSPRSSICMTETGLHPPIKQAATSTVNVESGRSSLC</sequence>
<keyword evidence="2" id="KW-0812">Transmembrane</keyword>
<feature type="chain" id="PRO_5043741176" description="VWFA and cache domain-containing protein 1" evidence="3">
    <location>
        <begin position="25"/>
        <end position="1886"/>
    </location>
</feature>
<gene>
    <name evidence="4" type="ORF">CDAUBV1_LOCUS8538</name>
</gene>
<organism evidence="4 5">
    <name type="scientific">Calicophoron daubneyi</name>
    <name type="common">Rumen fluke</name>
    <name type="synonym">Paramphistomum daubneyi</name>
    <dbReference type="NCBI Taxonomy" id="300641"/>
    <lineage>
        <taxon>Eukaryota</taxon>
        <taxon>Metazoa</taxon>
        <taxon>Spiralia</taxon>
        <taxon>Lophotrochozoa</taxon>
        <taxon>Platyhelminthes</taxon>
        <taxon>Trematoda</taxon>
        <taxon>Digenea</taxon>
        <taxon>Plagiorchiida</taxon>
        <taxon>Pronocephalata</taxon>
        <taxon>Paramphistomoidea</taxon>
        <taxon>Paramphistomidae</taxon>
        <taxon>Calicophoron</taxon>
    </lineage>
</organism>
<dbReference type="Gene3D" id="3.30.450.20">
    <property type="entry name" value="PAS domain"/>
    <property type="match status" value="1"/>
</dbReference>
<feature type="region of interest" description="Disordered" evidence="1">
    <location>
        <begin position="1622"/>
        <end position="1669"/>
    </location>
</feature>
<accession>A0AAV2TE61</accession>
<dbReference type="SUPFAM" id="SSF103190">
    <property type="entry name" value="Sensory domain-like"/>
    <property type="match status" value="1"/>
</dbReference>
<evidence type="ECO:0000256" key="1">
    <source>
        <dbReference type="SAM" id="MobiDB-lite"/>
    </source>
</evidence>
<keyword evidence="2" id="KW-0472">Membrane</keyword>
<keyword evidence="3" id="KW-0732">Signal</keyword>
<keyword evidence="2" id="KW-1133">Transmembrane helix</keyword>